<dbReference type="Proteomes" id="UP000807504">
    <property type="component" value="Unassembled WGS sequence"/>
</dbReference>
<gene>
    <name evidence="3" type="ORF">HNY73_003576</name>
</gene>
<dbReference type="Pfam" id="PF17921">
    <property type="entry name" value="Integrase_H2C2"/>
    <property type="match status" value="1"/>
</dbReference>
<dbReference type="AlphaFoldDB" id="A0A8T0FR16"/>
<dbReference type="Gene3D" id="1.10.340.70">
    <property type="match status" value="1"/>
</dbReference>
<protein>
    <recommendedName>
        <fullName evidence="2">Integrase zinc-binding domain-containing protein</fullName>
    </recommendedName>
</protein>
<dbReference type="PANTHER" id="PTHR38681">
    <property type="entry name" value="RETROVIRUS-RELATED POL POLYPROTEIN FROM TRANSPOSON 412-LIKE PROTEIN-RELATED"/>
    <property type="match status" value="1"/>
</dbReference>
<reference evidence="3" key="2">
    <citation type="submission" date="2020-06" db="EMBL/GenBank/DDBJ databases">
        <authorList>
            <person name="Sheffer M."/>
        </authorList>
    </citation>
    <scope>NUCLEOTIDE SEQUENCE</scope>
</reference>
<comment type="caution">
    <text evidence="3">The sequence shown here is derived from an EMBL/GenBank/DDBJ whole genome shotgun (WGS) entry which is preliminary data.</text>
</comment>
<dbReference type="PANTHER" id="PTHR38681:SF1">
    <property type="entry name" value="RETROVIRUS-RELATED POL POLYPROTEIN FROM TRANSPOSON 412-LIKE PROTEIN"/>
    <property type="match status" value="1"/>
</dbReference>
<sequence>MQFEDRKPSRLLVEMRNKAGKKISQEVLKSLFLQRLPTHVQQILAIANDKLERLAEMVDGIMAAATDAISIQAVSWKEASMQATLMEISSRLSRLEERSRSRSRESGEPPVTLHCDVSLGRIRSFVPENFRRGIFRYLHALSHLGIRALVKMISERYAWPSMRADVRLWSRTCLQCQQAKVSQHTRSKHEQHGRRIWKRQLQRGYMALPLDFQGNFLSPTMDIPDPFTFVGKLREVMQRLLPPKPQLHGSQTVFVSKDLDSCTHVILRTDALRKSLQPPYEGPFRVHHRTEKSSKIDKHGKGLTVNVNRVKPAYVLHDCDNTRHPASESPAQQRCQRGLPDQRLSPAPDGVFGSIVGTPKISLVVVGLL</sequence>
<proteinExistence type="predicted"/>
<feature type="region of interest" description="Disordered" evidence="1">
    <location>
        <begin position="320"/>
        <end position="341"/>
    </location>
</feature>
<dbReference type="EMBL" id="JABXBU010000003">
    <property type="protein sequence ID" value="KAF8791910.1"/>
    <property type="molecule type" value="Genomic_DNA"/>
</dbReference>
<organism evidence="3 4">
    <name type="scientific">Argiope bruennichi</name>
    <name type="common">Wasp spider</name>
    <name type="synonym">Aranea bruennichi</name>
    <dbReference type="NCBI Taxonomy" id="94029"/>
    <lineage>
        <taxon>Eukaryota</taxon>
        <taxon>Metazoa</taxon>
        <taxon>Ecdysozoa</taxon>
        <taxon>Arthropoda</taxon>
        <taxon>Chelicerata</taxon>
        <taxon>Arachnida</taxon>
        <taxon>Araneae</taxon>
        <taxon>Araneomorphae</taxon>
        <taxon>Entelegynae</taxon>
        <taxon>Araneoidea</taxon>
        <taxon>Araneidae</taxon>
        <taxon>Argiope</taxon>
    </lineage>
</organism>
<dbReference type="InterPro" id="IPR041588">
    <property type="entry name" value="Integrase_H2C2"/>
</dbReference>
<keyword evidence="4" id="KW-1185">Reference proteome</keyword>
<evidence type="ECO:0000259" key="2">
    <source>
        <dbReference type="Pfam" id="PF17921"/>
    </source>
</evidence>
<feature type="domain" description="Integrase zinc-binding" evidence="2">
    <location>
        <begin position="126"/>
        <end position="181"/>
    </location>
</feature>
<evidence type="ECO:0000313" key="4">
    <source>
        <dbReference type="Proteomes" id="UP000807504"/>
    </source>
</evidence>
<name>A0A8T0FR16_ARGBR</name>
<reference evidence="3" key="1">
    <citation type="journal article" date="2020" name="bioRxiv">
        <title>Chromosome-level reference genome of the European wasp spider Argiope bruennichi: a resource for studies on range expansion and evolutionary adaptation.</title>
        <authorList>
            <person name="Sheffer M.M."/>
            <person name="Hoppe A."/>
            <person name="Krehenwinkel H."/>
            <person name="Uhl G."/>
            <person name="Kuss A.W."/>
            <person name="Jensen L."/>
            <person name="Jensen C."/>
            <person name="Gillespie R.G."/>
            <person name="Hoff K.J."/>
            <person name="Prost S."/>
        </authorList>
    </citation>
    <scope>NUCLEOTIDE SEQUENCE</scope>
</reference>
<accession>A0A8T0FR16</accession>
<evidence type="ECO:0000256" key="1">
    <source>
        <dbReference type="SAM" id="MobiDB-lite"/>
    </source>
</evidence>
<evidence type="ECO:0000313" key="3">
    <source>
        <dbReference type="EMBL" id="KAF8791910.1"/>
    </source>
</evidence>